<feature type="domain" description="Pirin C-terminal" evidence="6">
    <location>
        <begin position="188"/>
        <end position="286"/>
    </location>
</feature>
<name>A0A1Y6BLT1_9PROT</name>
<evidence type="ECO:0000313" key="8">
    <source>
        <dbReference type="Proteomes" id="UP000192917"/>
    </source>
</evidence>
<feature type="binding site" evidence="2">
    <location>
        <position position="60"/>
    </location>
    <ligand>
        <name>Fe cation</name>
        <dbReference type="ChEBI" id="CHEBI:24875"/>
    </ligand>
</feature>
<dbReference type="Pfam" id="PF05726">
    <property type="entry name" value="Pirin_C"/>
    <property type="match status" value="1"/>
</dbReference>
<organism evidence="7 8">
    <name type="scientific">Tistlia consotensis USBA 355</name>
    <dbReference type="NCBI Taxonomy" id="560819"/>
    <lineage>
        <taxon>Bacteria</taxon>
        <taxon>Pseudomonadati</taxon>
        <taxon>Pseudomonadota</taxon>
        <taxon>Alphaproteobacteria</taxon>
        <taxon>Rhodospirillales</taxon>
        <taxon>Rhodovibrionaceae</taxon>
        <taxon>Tistlia</taxon>
    </lineage>
</organism>
<dbReference type="Pfam" id="PF02678">
    <property type="entry name" value="Pirin"/>
    <property type="match status" value="1"/>
</dbReference>
<dbReference type="SUPFAM" id="SSF51182">
    <property type="entry name" value="RmlC-like cupins"/>
    <property type="match status" value="1"/>
</dbReference>
<dbReference type="EMBL" id="FWZX01000006">
    <property type="protein sequence ID" value="SMF18190.1"/>
    <property type="molecule type" value="Genomic_DNA"/>
</dbReference>
<dbReference type="PANTHER" id="PTHR13903:SF8">
    <property type="entry name" value="PIRIN"/>
    <property type="match status" value="1"/>
</dbReference>
<proteinExistence type="inferred from homology"/>
<dbReference type="InterPro" id="IPR011051">
    <property type="entry name" value="RmlC_Cupin_sf"/>
</dbReference>
<dbReference type="CDD" id="cd02247">
    <property type="entry name" value="cupin_pirin_C"/>
    <property type="match status" value="1"/>
</dbReference>
<dbReference type="CDD" id="cd02909">
    <property type="entry name" value="cupin_pirin_N"/>
    <property type="match status" value="1"/>
</dbReference>
<dbReference type="STRING" id="560819.SAMN05428998_106149"/>
<evidence type="ECO:0000256" key="4">
    <source>
        <dbReference type="SAM" id="MobiDB-lite"/>
    </source>
</evidence>
<dbReference type="RefSeq" id="WP_085122630.1">
    <property type="nucleotide sequence ID" value="NZ_FWZX01000006.1"/>
</dbReference>
<evidence type="ECO:0000256" key="1">
    <source>
        <dbReference type="ARBA" id="ARBA00008416"/>
    </source>
</evidence>
<feature type="compositionally biased region" description="Basic residues" evidence="4">
    <location>
        <begin position="1"/>
        <end position="11"/>
    </location>
</feature>
<evidence type="ECO:0000259" key="6">
    <source>
        <dbReference type="Pfam" id="PF05726"/>
    </source>
</evidence>
<feature type="domain" description="Pirin N-terminal" evidence="5">
    <location>
        <begin position="22"/>
        <end position="131"/>
    </location>
</feature>
<feature type="region of interest" description="Disordered" evidence="4">
    <location>
        <begin position="1"/>
        <end position="26"/>
    </location>
</feature>
<dbReference type="Gene3D" id="2.60.120.10">
    <property type="entry name" value="Jelly Rolls"/>
    <property type="match status" value="2"/>
</dbReference>
<comment type="similarity">
    <text evidence="1 3">Belongs to the pirin family.</text>
</comment>
<evidence type="ECO:0000313" key="7">
    <source>
        <dbReference type="EMBL" id="SMF18190.1"/>
    </source>
</evidence>
<evidence type="ECO:0000256" key="3">
    <source>
        <dbReference type="RuleBase" id="RU003457"/>
    </source>
</evidence>
<evidence type="ECO:0000256" key="2">
    <source>
        <dbReference type="PIRSR" id="PIRSR006232-1"/>
    </source>
</evidence>
<dbReference type="PANTHER" id="PTHR13903">
    <property type="entry name" value="PIRIN-RELATED"/>
    <property type="match status" value="1"/>
</dbReference>
<dbReference type="InterPro" id="IPR003829">
    <property type="entry name" value="Pirin_N_dom"/>
</dbReference>
<feature type="binding site" evidence="2">
    <location>
        <position position="111"/>
    </location>
    <ligand>
        <name>Fe cation</name>
        <dbReference type="ChEBI" id="CHEBI:24875"/>
    </ligand>
</feature>
<evidence type="ECO:0008006" key="9">
    <source>
        <dbReference type="Google" id="ProtNLM"/>
    </source>
</evidence>
<feature type="binding site" evidence="2">
    <location>
        <position position="62"/>
    </location>
    <ligand>
        <name>Fe cation</name>
        <dbReference type="ChEBI" id="CHEBI:24875"/>
    </ligand>
</feature>
<gene>
    <name evidence="7" type="ORF">SAMN05428998_106149</name>
</gene>
<comment type="cofactor">
    <cofactor evidence="2">
        <name>Fe cation</name>
        <dbReference type="ChEBI" id="CHEBI:24875"/>
    </cofactor>
    <text evidence="2">Binds 1 Fe cation per subunit.</text>
</comment>
<keyword evidence="2" id="KW-0479">Metal-binding</keyword>
<keyword evidence="8" id="KW-1185">Reference proteome</keyword>
<sequence length="290" mass="31030">MQSRTVRARHPALRDDIADLSTRRPLPGPGLEHLDPFLFLNHHGPQVYPPGNRGLPFGPHPHRGFETVTFILDGELAHLDSGGPEGSVRESVIRAGGVQWMTAGRGLVHAELSPEDFKRRGGPLEILQLWVNLPARLKMTEPRYVGLQREDIPAIAADEGRVGLDLIAGAWDGRTGPVEPLTDLWMATLRFAPGGRIALPIARGRTIFLYLVRGALAVGGQEVAPGHLVELEDDGDGLALAAPGEAVALLGHGAPFGEPIVAHGPFVMNSPAEIRQAILDYQAGRLGGLA</sequence>
<dbReference type="Proteomes" id="UP000192917">
    <property type="component" value="Unassembled WGS sequence"/>
</dbReference>
<dbReference type="InterPro" id="IPR008778">
    <property type="entry name" value="Pirin_C_dom"/>
</dbReference>
<dbReference type="InterPro" id="IPR012093">
    <property type="entry name" value="Pirin"/>
</dbReference>
<reference evidence="7 8" key="1">
    <citation type="submission" date="2017-04" db="EMBL/GenBank/DDBJ databases">
        <authorList>
            <person name="Afonso C.L."/>
            <person name="Miller P.J."/>
            <person name="Scott M.A."/>
            <person name="Spackman E."/>
            <person name="Goraichik I."/>
            <person name="Dimitrov K.M."/>
            <person name="Suarez D.L."/>
            <person name="Swayne D.E."/>
        </authorList>
    </citation>
    <scope>NUCLEOTIDE SEQUENCE [LARGE SCALE GENOMIC DNA]</scope>
    <source>
        <strain evidence="7 8">USBA 355</strain>
    </source>
</reference>
<feature type="binding site" evidence="2">
    <location>
        <position position="109"/>
    </location>
    <ligand>
        <name>Fe cation</name>
        <dbReference type="ChEBI" id="CHEBI:24875"/>
    </ligand>
</feature>
<accession>A0A1Y6BLT1</accession>
<dbReference type="InterPro" id="IPR014710">
    <property type="entry name" value="RmlC-like_jellyroll"/>
</dbReference>
<dbReference type="PIRSF" id="PIRSF006232">
    <property type="entry name" value="Pirin"/>
    <property type="match status" value="1"/>
</dbReference>
<keyword evidence="2" id="KW-0408">Iron</keyword>
<dbReference type="AlphaFoldDB" id="A0A1Y6BLT1"/>
<evidence type="ECO:0000259" key="5">
    <source>
        <dbReference type="Pfam" id="PF02678"/>
    </source>
</evidence>
<dbReference type="GO" id="GO:0046872">
    <property type="term" value="F:metal ion binding"/>
    <property type="evidence" value="ECO:0007669"/>
    <property type="project" value="UniProtKB-KW"/>
</dbReference>
<protein>
    <recommendedName>
        <fullName evidence="9">Pirin N-terminal domain-containing protein</fullName>
    </recommendedName>
</protein>